<dbReference type="InterPro" id="IPR002935">
    <property type="entry name" value="SAM_O-MeTrfase"/>
</dbReference>
<protein>
    <submittedName>
        <fullName evidence="4">O-methyltransferase YrrM</fullName>
    </submittedName>
</protein>
<dbReference type="CDD" id="cd02440">
    <property type="entry name" value="AdoMet_MTases"/>
    <property type="match status" value="1"/>
</dbReference>
<evidence type="ECO:0000313" key="4">
    <source>
        <dbReference type="EMBL" id="MDR6238597.1"/>
    </source>
</evidence>
<dbReference type="EMBL" id="JAVDQD010000002">
    <property type="protein sequence ID" value="MDR6238597.1"/>
    <property type="molecule type" value="Genomic_DNA"/>
</dbReference>
<keyword evidence="3" id="KW-0949">S-adenosyl-L-methionine</keyword>
<dbReference type="RefSeq" id="WP_309938103.1">
    <property type="nucleotide sequence ID" value="NZ_AP025305.1"/>
</dbReference>
<dbReference type="GO" id="GO:0008171">
    <property type="term" value="F:O-methyltransferase activity"/>
    <property type="evidence" value="ECO:0007669"/>
    <property type="project" value="InterPro"/>
</dbReference>
<evidence type="ECO:0000313" key="5">
    <source>
        <dbReference type="Proteomes" id="UP001185092"/>
    </source>
</evidence>
<dbReference type="InterPro" id="IPR029063">
    <property type="entry name" value="SAM-dependent_MTases_sf"/>
</dbReference>
<dbReference type="PANTHER" id="PTHR43167:SF1">
    <property type="entry name" value="PUTATIVE (AFU_ORTHOLOGUE AFUA_6G01830)-RELATED"/>
    <property type="match status" value="1"/>
</dbReference>
<dbReference type="Proteomes" id="UP001185092">
    <property type="component" value="Unassembled WGS sequence"/>
</dbReference>
<organism evidence="4 5">
    <name type="scientific">Aureibacter tunicatorum</name>
    <dbReference type="NCBI Taxonomy" id="866807"/>
    <lineage>
        <taxon>Bacteria</taxon>
        <taxon>Pseudomonadati</taxon>
        <taxon>Bacteroidota</taxon>
        <taxon>Cytophagia</taxon>
        <taxon>Cytophagales</taxon>
        <taxon>Persicobacteraceae</taxon>
        <taxon>Aureibacter</taxon>
    </lineage>
</organism>
<reference evidence="4" key="1">
    <citation type="submission" date="2023-07" db="EMBL/GenBank/DDBJ databases">
        <title>Genomic Encyclopedia of Type Strains, Phase IV (KMG-IV): sequencing the most valuable type-strain genomes for metagenomic binning, comparative biology and taxonomic classification.</title>
        <authorList>
            <person name="Goeker M."/>
        </authorList>
    </citation>
    <scope>NUCLEOTIDE SEQUENCE</scope>
    <source>
        <strain evidence="4">DSM 26174</strain>
    </source>
</reference>
<keyword evidence="2" id="KW-0808">Transferase</keyword>
<dbReference type="AlphaFoldDB" id="A0AAE3XLE5"/>
<evidence type="ECO:0000256" key="3">
    <source>
        <dbReference type="ARBA" id="ARBA00022691"/>
    </source>
</evidence>
<comment type="caution">
    <text evidence="4">The sequence shown here is derived from an EMBL/GenBank/DDBJ whole genome shotgun (WGS) entry which is preliminary data.</text>
</comment>
<dbReference type="Pfam" id="PF01596">
    <property type="entry name" value="Methyltransf_3"/>
    <property type="match status" value="1"/>
</dbReference>
<sequence>MDSIIMNKPQKLEKIEKKCAETGFNMPSDLYVGSLLKTLIASKPKSNLLELGTGIGLSLAWMVEGMDQQSKLTTIDNDSSLIDIAKNYFGQDERVNIICDDGGKWLENYEGEKFDLIFADAWPGKYSHLNEALEILKIGGLYIIDDMTQQPNWPEDHQKTVDQLIDNLDNRPNLSITKMNWSTGLIIAVKTS</sequence>
<name>A0AAE3XLE5_9BACT</name>
<keyword evidence="5" id="KW-1185">Reference proteome</keyword>
<proteinExistence type="predicted"/>
<dbReference type="GO" id="GO:0032259">
    <property type="term" value="P:methylation"/>
    <property type="evidence" value="ECO:0007669"/>
    <property type="project" value="UniProtKB-KW"/>
</dbReference>
<evidence type="ECO:0000256" key="2">
    <source>
        <dbReference type="ARBA" id="ARBA00022679"/>
    </source>
</evidence>
<dbReference type="Gene3D" id="3.40.50.150">
    <property type="entry name" value="Vaccinia Virus protein VP39"/>
    <property type="match status" value="1"/>
</dbReference>
<accession>A0AAE3XLE5</accession>
<gene>
    <name evidence="4" type="ORF">HNQ88_001634</name>
</gene>
<evidence type="ECO:0000256" key="1">
    <source>
        <dbReference type="ARBA" id="ARBA00022603"/>
    </source>
</evidence>
<dbReference type="PANTHER" id="PTHR43167">
    <property type="entry name" value="PUTATIVE (AFU_ORTHOLOGUE AFUA_6G01830)-RELATED"/>
    <property type="match status" value="1"/>
</dbReference>
<keyword evidence="1" id="KW-0489">Methyltransferase</keyword>
<dbReference type="SUPFAM" id="SSF53335">
    <property type="entry name" value="S-adenosyl-L-methionine-dependent methyltransferases"/>
    <property type="match status" value="1"/>
</dbReference>